<dbReference type="Pfam" id="PF13715">
    <property type="entry name" value="CarbopepD_reg_2"/>
    <property type="match status" value="1"/>
</dbReference>
<sequence length="290" mass="32534">MTCLGNNSQAIDSLLVTGKVIDPDGRALAGATIQIKGTQKFTVTDFDGEYTIKVLPANTLVFAYTGYENQSILVGNQKIIGVTLQPILEVVAVTAGHPFLMNKIFISKGLNYKVNKIEVDNHKGILPLNFSFSGSIGTDLDNNSSYSYSLRNSIRLSGSRYFSFKAGVENQNFNGLQFHQYRLDISTSFKLLSFNSKYYKDPRIKVILGHLNYDGQEQNESLGIGLGLSRNLFSNLNLSASYTYWDNFNEVKTEALYRFGDSNWSALANYRHLSDYEEFQIGVAYNLNFY</sequence>
<dbReference type="SUPFAM" id="SSF56935">
    <property type="entry name" value="Porins"/>
    <property type="match status" value="1"/>
</dbReference>
<dbReference type="OrthoDB" id="1144164at2"/>
<dbReference type="AlphaFoldDB" id="A0A1W6MHG8"/>
<dbReference type="EMBL" id="CP019344">
    <property type="protein sequence ID" value="ARN77032.1"/>
    <property type="molecule type" value="Genomic_DNA"/>
</dbReference>
<dbReference type="RefSeq" id="WP_085765831.1">
    <property type="nucleotide sequence ID" value="NZ_CP019344.1"/>
</dbReference>
<evidence type="ECO:0000313" key="1">
    <source>
        <dbReference type="EMBL" id="ARN77032.1"/>
    </source>
</evidence>
<evidence type="ECO:0000313" key="2">
    <source>
        <dbReference type="Proteomes" id="UP000193431"/>
    </source>
</evidence>
<reference evidence="1 2" key="1">
    <citation type="submission" date="2016-11" db="EMBL/GenBank/DDBJ databases">
        <title>Trade-off between light-utilization and light-protection in marine flavobacteria.</title>
        <authorList>
            <person name="Kumagai Y."/>
        </authorList>
    </citation>
    <scope>NUCLEOTIDE SEQUENCE [LARGE SCALE GENOMIC DNA]</scope>
    <source>
        <strain evidence="1 2">JCM 13191</strain>
    </source>
</reference>
<dbReference type="STRING" id="331648.BST97_02900"/>
<gene>
    <name evidence="1" type="ORF">BST97_02900</name>
</gene>
<accession>A0A1W6MHG8</accession>
<organism evidence="1 2">
    <name type="scientific">Nonlabens spongiae</name>
    <dbReference type="NCBI Taxonomy" id="331648"/>
    <lineage>
        <taxon>Bacteria</taxon>
        <taxon>Pseudomonadati</taxon>
        <taxon>Bacteroidota</taxon>
        <taxon>Flavobacteriia</taxon>
        <taxon>Flavobacteriales</taxon>
        <taxon>Flavobacteriaceae</taxon>
        <taxon>Nonlabens</taxon>
    </lineage>
</organism>
<proteinExistence type="predicted"/>
<dbReference type="Gene3D" id="2.60.40.1120">
    <property type="entry name" value="Carboxypeptidase-like, regulatory domain"/>
    <property type="match status" value="1"/>
</dbReference>
<keyword evidence="2" id="KW-1185">Reference proteome</keyword>
<protein>
    <submittedName>
        <fullName evidence="1">Uncharacterized protein</fullName>
    </submittedName>
</protein>
<name>A0A1W6MHG8_9FLAO</name>
<dbReference type="InterPro" id="IPR008969">
    <property type="entry name" value="CarboxyPept-like_regulatory"/>
</dbReference>
<dbReference type="SUPFAM" id="SSF49464">
    <property type="entry name" value="Carboxypeptidase regulatory domain-like"/>
    <property type="match status" value="1"/>
</dbReference>
<dbReference type="Proteomes" id="UP000193431">
    <property type="component" value="Chromosome"/>
</dbReference>